<evidence type="ECO:0000259" key="9">
    <source>
        <dbReference type="SMART" id="SM00934"/>
    </source>
</evidence>
<dbReference type="InterPro" id="IPR018089">
    <property type="entry name" value="OMPdecase_AS"/>
</dbReference>
<dbReference type="EMBL" id="JBHTKL010000001">
    <property type="protein sequence ID" value="MFD1018111.1"/>
    <property type="molecule type" value="Genomic_DNA"/>
</dbReference>
<comment type="function">
    <text evidence="1 7">Catalyzes the decarboxylation of orotidine 5'-monophosphate (OMP) to uridine 5'-monophosphate (UMP).</text>
</comment>
<evidence type="ECO:0000313" key="10">
    <source>
        <dbReference type="EMBL" id="MFD1018111.1"/>
    </source>
</evidence>
<dbReference type="InterPro" id="IPR013785">
    <property type="entry name" value="Aldolase_TIM"/>
</dbReference>
<evidence type="ECO:0000256" key="4">
    <source>
        <dbReference type="ARBA" id="ARBA00022975"/>
    </source>
</evidence>
<feature type="binding site" evidence="7">
    <location>
        <position position="185"/>
    </location>
    <ligand>
        <name>substrate</name>
    </ligand>
</feature>
<dbReference type="Pfam" id="PF00215">
    <property type="entry name" value="OMPdecase"/>
    <property type="match status" value="1"/>
</dbReference>
<comment type="caution">
    <text evidence="10">The sequence shown here is derived from an EMBL/GenBank/DDBJ whole genome shotgun (WGS) entry which is preliminary data.</text>
</comment>
<gene>
    <name evidence="7 10" type="primary">pyrF</name>
    <name evidence="10" type="ORF">ACFQ2J_02765</name>
</gene>
<sequence>MKEFRQMYLALDFKTGEEASRFLDDHNLYEVPVKVGMQLFYKEGPGFIKTLRENGHPIFLDLKLHDIPNTVYHAMFSLASLGVEMVNVHAQGGKEMIRAAKQGLMDGSSGGDVPLLIAVTQLTSTDQHMLQHELLVNRSMDETVAHYADLSKEAGADGVVCSVHEVEKVKHHCGNEFLTVTPGIRLKTNENDDQKRVATPLQARIAGTDSIVIGRSVTKAEQPLINYQQIEKEWYNV</sequence>
<evidence type="ECO:0000313" key="11">
    <source>
        <dbReference type="Proteomes" id="UP001596990"/>
    </source>
</evidence>
<dbReference type="Gene3D" id="3.20.20.70">
    <property type="entry name" value="Aldolase class I"/>
    <property type="match status" value="1"/>
</dbReference>
<feature type="domain" description="Orotidine 5'-phosphate decarboxylase" evidence="9">
    <location>
        <begin position="6"/>
        <end position="230"/>
    </location>
</feature>
<evidence type="ECO:0000256" key="8">
    <source>
        <dbReference type="RuleBase" id="RU000512"/>
    </source>
</evidence>
<organism evidence="10 11">
    <name type="scientific">Thalassobacillus hwangdonensis</name>
    <dbReference type="NCBI Taxonomy" id="546108"/>
    <lineage>
        <taxon>Bacteria</taxon>
        <taxon>Bacillati</taxon>
        <taxon>Bacillota</taxon>
        <taxon>Bacilli</taxon>
        <taxon>Bacillales</taxon>
        <taxon>Bacillaceae</taxon>
        <taxon>Thalassobacillus</taxon>
    </lineage>
</organism>
<dbReference type="RefSeq" id="WP_386056363.1">
    <property type="nucleotide sequence ID" value="NZ_JBHTKL010000001.1"/>
</dbReference>
<dbReference type="NCBIfam" id="NF001273">
    <property type="entry name" value="PRK00230.1"/>
    <property type="match status" value="1"/>
</dbReference>
<dbReference type="InterPro" id="IPR001754">
    <property type="entry name" value="OMPdeCOase_dom"/>
</dbReference>
<evidence type="ECO:0000256" key="5">
    <source>
        <dbReference type="ARBA" id="ARBA00023239"/>
    </source>
</evidence>
<dbReference type="InterPro" id="IPR011060">
    <property type="entry name" value="RibuloseP-bd_barrel"/>
</dbReference>
<evidence type="ECO:0000256" key="7">
    <source>
        <dbReference type="HAMAP-Rule" id="MF_01200"/>
    </source>
</evidence>
<dbReference type="Proteomes" id="UP001596990">
    <property type="component" value="Unassembled WGS sequence"/>
</dbReference>
<feature type="binding site" evidence="7">
    <location>
        <position position="12"/>
    </location>
    <ligand>
        <name>substrate</name>
    </ligand>
</feature>
<keyword evidence="11" id="KW-1185">Reference proteome</keyword>
<dbReference type="SUPFAM" id="SSF51366">
    <property type="entry name" value="Ribulose-phoshate binding barrel"/>
    <property type="match status" value="1"/>
</dbReference>
<feature type="binding site" evidence="7">
    <location>
        <begin position="61"/>
        <end position="70"/>
    </location>
    <ligand>
        <name>substrate</name>
    </ligand>
</feature>
<dbReference type="InterPro" id="IPR014732">
    <property type="entry name" value="OMPdecase"/>
</dbReference>
<evidence type="ECO:0000256" key="1">
    <source>
        <dbReference type="ARBA" id="ARBA00002356"/>
    </source>
</evidence>
<keyword evidence="3 7" id="KW-0210">Decarboxylase</keyword>
<accession>A0ABW3KYF9</accession>
<keyword evidence="4 7" id="KW-0665">Pyrimidine biosynthesis</keyword>
<dbReference type="PANTHER" id="PTHR32119">
    <property type="entry name" value="OROTIDINE 5'-PHOSPHATE DECARBOXYLASE"/>
    <property type="match status" value="1"/>
</dbReference>
<evidence type="ECO:0000256" key="2">
    <source>
        <dbReference type="ARBA" id="ARBA00004861"/>
    </source>
</evidence>
<evidence type="ECO:0000256" key="6">
    <source>
        <dbReference type="ARBA" id="ARBA00049157"/>
    </source>
</evidence>
<dbReference type="GO" id="GO:0004590">
    <property type="term" value="F:orotidine-5'-phosphate decarboxylase activity"/>
    <property type="evidence" value="ECO:0007669"/>
    <property type="project" value="UniProtKB-EC"/>
</dbReference>
<dbReference type="NCBIfam" id="TIGR01740">
    <property type="entry name" value="pyrF"/>
    <property type="match status" value="1"/>
</dbReference>
<dbReference type="EC" id="4.1.1.23" evidence="7"/>
<dbReference type="SMART" id="SM00934">
    <property type="entry name" value="OMPdecase"/>
    <property type="match status" value="1"/>
</dbReference>
<comment type="catalytic activity">
    <reaction evidence="6 7 8">
        <text>orotidine 5'-phosphate + H(+) = UMP + CO2</text>
        <dbReference type="Rhea" id="RHEA:11596"/>
        <dbReference type="ChEBI" id="CHEBI:15378"/>
        <dbReference type="ChEBI" id="CHEBI:16526"/>
        <dbReference type="ChEBI" id="CHEBI:57538"/>
        <dbReference type="ChEBI" id="CHEBI:57865"/>
        <dbReference type="EC" id="4.1.1.23"/>
    </reaction>
</comment>
<dbReference type="PANTHER" id="PTHR32119:SF2">
    <property type="entry name" value="OROTIDINE 5'-PHOSPHATE DECARBOXYLASE"/>
    <property type="match status" value="1"/>
</dbReference>
<evidence type="ECO:0000256" key="3">
    <source>
        <dbReference type="ARBA" id="ARBA00022793"/>
    </source>
</evidence>
<dbReference type="InterPro" id="IPR047596">
    <property type="entry name" value="OMPdecase_bac"/>
</dbReference>
<feature type="binding site" evidence="7">
    <location>
        <position position="123"/>
    </location>
    <ligand>
        <name>substrate</name>
    </ligand>
</feature>
<feature type="binding site" evidence="7">
    <location>
        <position position="194"/>
    </location>
    <ligand>
        <name>substrate</name>
    </ligand>
</feature>
<comment type="similarity">
    <text evidence="7">Belongs to the OMP decarboxylase family. Type 1 subfamily.</text>
</comment>
<protein>
    <recommendedName>
        <fullName evidence="7">Orotidine 5'-phosphate decarboxylase</fullName>
        <ecNumber evidence="7">4.1.1.23</ecNumber>
    </recommendedName>
    <alternativeName>
        <fullName evidence="7">OMP decarboxylase</fullName>
        <shortName evidence="7">OMPDCase</shortName>
        <shortName evidence="7">OMPdecase</shortName>
    </alternativeName>
</protein>
<feature type="binding site" evidence="7">
    <location>
        <position position="34"/>
    </location>
    <ligand>
        <name>substrate</name>
    </ligand>
</feature>
<comment type="pathway">
    <text evidence="2 7 8">Pyrimidine metabolism; UMP biosynthesis via de novo pathway; UMP from orotate: step 2/2.</text>
</comment>
<dbReference type="CDD" id="cd04725">
    <property type="entry name" value="OMP_decarboxylase_like"/>
    <property type="match status" value="1"/>
</dbReference>
<reference evidence="11" key="1">
    <citation type="journal article" date="2019" name="Int. J. Syst. Evol. Microbiol.">
        <title>The Global Catalogue of Microorganisms (GCM) 10K type strain sequencing project: providing services to taxonomists for standard genome sequencing and annotation.</title>
        <authorList>
            <consortium name="The Broad Institute Genomics Platform"/>
            <consortium name="The Broad Institute Genome Sequencing Center for Infectious Disease"/>
            <person name="Wu L."/>
            <person name="Ma J."/>
        </authorList>
    </citation>
    <scope>NUCLEOTIDE SEQUENCE [LARGE SCALE GENOMIC DNA]</scope>
    <source>
        <strain evidence="11">CCUG 56607</strain>
    </source>
</reference>
<keyword evidence="5 7" id="KW-0456">Lyase</keyword>
<dbReference type="PROSITE" id="PS00156">
    <property type="entry name" value="OMPDECASE"/>
    <property type="match status" value="1"/>
</dbReference>
<feature type="active site" description="Proton donor" evidence="7">
    <location>
        <position position="63"/>
    </location>
</feature>
<feature type="binding site" evidence="7">
    <location>
        <position position="215"/>
    </location>
    <ligand>
        <name>substrate</name>
    </ligand>
</feature>
<proteinExistence type="inferred from homology"/>
<feature type="binding site" evidence="7">
    <location>
        <position position="214"/>
    </location>
    <ligand>
        <name>substrate</name>
    </ligand>
</feature>
<dbReference type="HAMAP" id="MF_01200_B">
    <property type="entry name" value="OMPdecase_type1_B"/>
    <property type="match status" value="1"/>
</dbReference>
<name>A0ABW3KYF9_9BACI</name>
<comment type="subunit">
    <text evidence="7">Homodimer.</text>
</comment>